<dbReference type="AlphaFoldDB" id="A0A2P5CHF5"/>
<comment type="caution">
    <text evidence="1">The sequence shown here is derived from an EMBL/GenBank/DDBJ whole genome shotgun (WGS) entry which is preliminary data.</text>
</comment>
<dbReference type="Proteomes" id="UP000237105">
    <property type="component" value="Unassembled WGS sequence"/>
</dbReference>
<evidence type="ECO:0000313" key="2">
    <source>
        <dbReference type="Proteomes" id="UP000237105"/>
    </source>
</evidence>
<sequence>MLRTATVNRIKLTYQPCLSRKDLKFTIYRSNLKDPRLVKEDWRHLQKLLPRHTRENADVGTSNVVT</sequence>
<accession>A0A2P5CHF5</accession>
<keyword evidence="2" id="KW-1185">Reference proteome</keyword>
<proteinExistence type="predicted"/>
<name>A0A2P5CHF5_PARAD</name>
<feature type="non-terminal residue" evidence="1">
    <location>
        <position position="66"/>
    </location>
</feature>
<organism evidence="1 2">
    <name type="scientific">Parasponia andersonii</name>
    <name type="common">Sponia andersonii</name>
    <dbReference type="NCBI Taxonomy" id="3476"/>
    <lineage>
        <taxon>Eukaryota</taxon>
        <taxon>Viridiplantae</taxon>
        <taxon>Streptophyta</taxon>
        <taxon>Embryophyta</taxon>
        <taxon>Tracheophyta</taxon>
        <taxon>Spermatophyta</taxon>
        <taxon>Magnoliopsida</taxon>
        <taxon>eudicotyledons</taxon>
        <taxon>Gunneridae</taxon>
        <taxon>Pentapetalae</taxon>
        <taxon>rosids</taxon>
        <taxon>fabids</taxon>
        <taxon>Rosales</taxon>
        <taxon>Cannabaceae</taxon>
        <taxon>Parasponia</taxon>
    </lineage>
</organism>
<dbReference type="EMBL" id="JXTB01000130">
    <property type="protein sequence ID" value="PON60481.1"/>
    <property type="molecule type" value="Genomic_DNA"/>
</dbReference>
<evidence type="ECO:0000313" key="1">
    <source>
        <dbReference type="EMBL" id="PON60481.1"/>
    </source>
</evidence>
<gene>
    <name evidence="1" type="ORF">PanWU01x14_152780</name>
</gene>
<reference evidence="2" key="1">
    <citation type="submission" date="2016-06" db="EMBL/GenBank/DDBJ databases">
        <title>Parallel loss of symbiosis genes in relatives of nitrogen-fixing non-legume Parasponia.</title>
        <authorList>
            <person name="Van Velzen R."/>
            <person name="Holmer R."/>
            <person name="Bu F."/>
            <person name="Rutten L."/>
            <person name="Van Zeijl A."/>
            <person name="Liu W."/>
            <person name="Santuari L."/>
            <person name="Cao Q."/>
            <person name="Sharma T."/>
            <person name="Shen D."/>
            <person name="Roswanjaya Y."/>
            <person name="Wardhani T."/>
            <person name="Kalhor M.S."/>
            <person name="Jansen J."/>
            <person name="Van den Hoogen J."/>
            <person name="Gungor B."/>
            <person name="Hartog M."/>
            <person name="Hontelez J."/>
            <person name="Verver J."/>
            <person name="Yang W.-C."/>
            <person name="Schijlen E."/>
            <person name="Repin R."/>
            <person name="Schilthuizen M."/>
            <person name="Schranz E."/>
            <person name="Heidstra R."/>
            <person name="Miyata K."/>
            <person name="Fedorova E."/>
            <person name="Kohlen W."/>
            <person name="Bisseling T."/>
            <person name="Smit S."/>
            <person name="Geurts R."/>
        </authorList>
    </citation>
    <scope>NUCLEOTIDE SEQUENCE [LARGE SCALE GENOMIC DNA]</scope>
    <source>
        <strain evidence="2">cv. WU1-14</strain>
    </source>
</reference>
<protein>
    <submittedName>
        <fullName evidence="1">Uncharacterized protein</fullName>
    </submittedName>
</protein>